<reference evidence="1 2" key="1">
    <citation type="journal article" date="2019" name="Nat. Plants">
        <title>Stout camphor tree genome fills gaps in understanding of flowering plant genome evolution.</title>
        <authorList>
            <person name="Chaw S.M."/>
            <person name="Liu Y.C."/>
            <person name="Wu Y.W."/>
            <person name="Wang H.Y."/>
            <person name="Lin C.I."/>
            <person name="Wu C.S."/>
            <person name="Ke H.M."/>
            <person name="Chang L.Y."/>
            <person name="Hsu C.Y."/>
            <person name="Yang H.T."/>
            <person name="Sudianto E."/>
            <person name="Hsu M.H."/>
            <person name="Wu K.P."/>
            <person name="Wang L.N."/>
            <person name="Leebens-Mack J.H."/>
            <person name="Tsai I.J."/>
        </authorList>
    </citation>
    <scope>NUCLEOTIDE SEQUENCE [LARGE SCALE GENOMIC DNA]</scope>
    <source>
        <strain evidence="2">cv. Chaw 1501</strain>
        <tissue evidence="1">Young leaves</tissue>
    </source>
</reference>
<keyword evidence="1" id="KW-0489">Methyltransferase</keyword>
<comment type="caution">
    <text evidence="1">The sequence shown here is derived from an EMBL/GenBank/DDBJ whole genome shotgun (WGS) entry which is preliminary data.</text>
</comment>
<gene>
    <name evidence="1" type="ORF">CKAN_01123900</name>
</gene>
<dbReference type="CDD" id="cd02440">
    <property type="entry name" value="AdoMet_MTases"/>
    <property type="match status" value="1"/>
</dbReference>
<dbReference type="EMBL" id="QPKB01000004">
    <property type="protein sequence ID" value="RWR82518.1"/>
    <property type="molecule type" value="Genomic_DNA"/>
</dbReference>
<protein>
    <submittedName>
        <fullName evidence="1">Methyltransferase-like protein 13</fullName>
    </submittedName>
</protein>
<dbReference type="GO" id="GO:0032259">
    <property type="term" value="P:methylation"/>
    <property type="evidence" value="ECO:0007669"/>
    <property type="project" value="UniProtKB-KW"/>
</dbReference>
<dbReference type="AlphaFoldDB" id="A0A3S3MM58"/>
<dbReference type="GO" id="GO:0008168">
    <property type="term" value="F:methyltransferase activity"/>
    <property type="evidence" value="ECO:0007669"/>
    <property type="project" value="UniProtKB-KW"/>
</dbReference>
<dbReference type="OrthoDB" id="411785at2759"/>
<organism evidence="1 2">
    <name type="scientific">Cinnamomum micranthum f. kanehirae</name>
    <dbReference type="NCBI Taxonomy" id="337451"/>
    <lineage>
        <taxon>Eukaryota</taxon>
        <taxon>Viridiplantae</taxon>
        <taxon>Streptophyta</taxon>
        <taxon>Embryophyta</taxon>
        <taxon>Tracheophyta</taxon>
        <taxon>Spermatophyta</taxon>
        <taxon>Magnoliopsida</taxon>
        <taxon>Magnoliidae</taxon>
        <taxon>Laurales</taxon>
        <taxon>Lauraceae</taxon>
        <taxon>Cinnamomum</taxon>
    </lineage>
</organism>
<dbReference type="InterPro" id="IPR029063">
    <property type="entry name" value="SAM-dependent_MTases_sf"/>
</dbReference>
<accession>A0A3S3MM58</accession>
<sequence length="566" mass="63018">MAIEEGTFQNLFPSRFLTFSFPNPNPDSDPLRLGDDSLRIAVLDSPRPSDPDPRVAALLVPNGREHDWIFSSSYGQLQLIANSPGISRLILVGNPPRADPGTAMYTRPVRSDESSRARFQKMLLPLLLALCPKSAFRSGIPEIPFLVYEDNVFRSVPVELCNGPVVGEMLVEDVEIETAGDEEEHITCREFRRRLRFKRMPNLIQTQMRIVSADGEFRPDTTVLVQPYLSPMVASLSLIAPHLEECIRSGSRPRALCVGVGGGALLSFLRVQLGFFDIVGVEMDDTVFQVAKQHFGLVEDEFLRVCVGDGVELIQEFALRVIHWNSLCDKLALHPNSSFSYHLVPNGCESNRGVEMGRCVNDGDSLIDVIMVDLDSSDATNPHSAPPLEFVQKKILLAVRSALHERGVFALNVIKSGGDSFYGSLVTALREVFSELYEIDIGNGENYVLVATVLPVGFVDLESKSTILDKLKRIIDVMSTPRSISIPSREAFSNILLQQLPTERKKYSLSFPCWKTCSRKNMRPCETWKQHRKINMRGQVKSSLAKDSSLALLMIQLCAETVNPVI</sequence>
<proteinExistence type="predicted"/>
<name>A0A3S3MM58_9MAGN</name>
<evidence type="ECO:0000313" key="2">
    <source>
        <dbReference type="Proteomes" id="UP000283530"/>
    </source>
</evidence>
<evidence type="ECO:0000313" key="1">
    <source>
        <dbReference type="EMBL" id="RWR82518.1"/>
    </source>
</evidence>
<dbReference type="Proteomes" id="UP000283530">
    <property type="component" value="Unassembled WGS sequence"/>
</dbReference>
<dbReference type="Gene3D" id="3.40.50.150">
    <property type="entry name" value="Vaccinia Virus protein VP39"/>
    <property type="match status" value="1"/>
</dbReference>
<dbReference type="SUPFAM" id="SSF53335">
    <property type="entry name" value="S-adenosyl-L-methionine-dependent methyltransferases"/>
    <property type="match status" value="1"/>
</dbReference>
<keyword evidence="2" id="KW-1185">Reference proteome</keyword>
<keyword evidence="1" id="KW-0808">Transferase</keyword>